<reference evidence="2 3" key="1">
    <citation type="submission" date="2019-06" db="EMBL/GenBank/DDBJ databases">
        <title>Whole genome shotgun sequence of Pseudonocardia hydrocarbonoxydans NBRC 14498.</title>
        <authorList>
            <person name="Hosoyama A."/>
            <person name="Uohara A."/>
            <person name="Ohji S."/>
            <person name="Ichikawa N."/>
        </authorList>
    </citation>
    <scope>NUCLEOTIDE SEQUENCE [LARGE SCALE GENOMIC DNA]</scope>
    <source>
        <strain evidence="2 3">NBRC 14498</strain>
    </source>
</reference>
<protein>
    <submittedName>
        <fullName evidence="2">Putative antitoxin VapB45</fullName>
    </submittedName>
</protein>
<dbReference type="InterPro" id="IPR009057">
    <property type="entry name" value="Homeodomain-like_sf"/>
</dbReference>
<dbReference type="EMBL" id="BJNG01000012">
    <property type="protein sequence ID" value="GEC18935.1"/>
    <property type="molecule type" value="Genomic_DNA"/>
</dbReference>
<dbReference type="AlphaFoldDB" id="A0A4Y3WJL7"/>
<dbReference type="InterPro" id="IPR048708">
    <property type="entry name" value="VapB45-like_HTH"/>
</dbReference>
<comment type="caution">
    <text evidence="2">The sequence shown here is derived from an EMBL/GenBank/DDBJ whole genome shotgun (WGS) entry which is preliminary data.</text>
</comment>
<dbReference type="RefSeq" id="WP_141277547.1">
    <property type="nucleotide sequence ID" value="NZ_BAAARZ010000034.1"/>
</dbReference>
<organism evidence="2 3">
    <name type="scientific">Pseudonocardia hydrocarbonoxydans</name>
    <dbReference type="NCBI Taxonomy" id="76726"/>
    <lineage>
        <taxon>Bacteria</taxon>
        <taxon>Bacillati</taxon>
        <taxon>Actinomycetota</taxon>
        <taxon>Actinomycetes</taxon>
        <taxon>Pseudonocardiales</taxon>
        <taxon>Pseudonocardiaceae</taxon>
        <taxon>Pseudonocardia</taxon>
    </lineage>
</organism>
<dbReference type="Proteomes" id="UP000320338">
    <property type="component" value="Unassembled WGS sequence"/>
</dbReference>
<proteinExistence type="predicted"/>
<dbReference type="InterPro" id="IPR007367">
    <property type="entry name" value="DUF433"/>
</dbReference>
<dbReference type="SUPFAM" id="SSF46689">
    <property type="entry name" value="Homeodomain-like"/>
    <property type="match status" value="1"/>
</dbReference>
<evidence type="ECO:0000313" key="3">
    <source>
        <dbReference type="Proteomes" id="UP000320338"/>
    </source>
</evidence>
<name>A0A4Y3WJL7_9PSEU</name>
<evidence type="ECO:0000259" key="1">
    <source>
        <dbReference type="Pfam" id="PF21321"/>
    </source>
</evidence>
<sequence length="213" mass="23893">MSINPYRTPLLTARETARHLRMPESTLNVWLSVGSDEPLVHAVRPERRGWPRVPFVGIVEAHVLRALRAGGLPMDEIRKAAAIVRAEFADPYALAKRRIATDGVAVFVRLADESMIRARDHQHAIKDVLEHHLRDIDWDDTGTAVRLRLHHYPASAEVVIDPRFGWGSPVLTANKVKVEDVVALWRTGEPISAVAEEYDLTETVVENVLRQAA</sequence>
<accession>A0A4Y3WJL7</accession>
<dbReference type="Pfam" id="PF04255">
    <property type="entry name" value="DUF433"/>
    <property type="match status" value="1"/>
</dbReference>
<evidence type="ECO:0000313" key="2">
    <source>
        <dbReference type="EMBL" id="GEC18935.1"/>
    </source>
</evidence>
<feature type="domain" description="Putative antitoxin VapB45-like DNA-binding HTH" evidence="1">
    <location>
        <begin position="9"/>
        <end position="80"/>
    </location>
</feature>
<gene>
    <name evidence="2" type="primary">vapB45</name>
    <name evidence="2" type="ORF">PHY01_12180</name>
</gene>
<keyword evidence="3" id="KW-1185">Reference proteome</keyword>
<dbReference type="OrthoDB" id="5140481at2"/>
<dbReference type="Pfam" id="PF21321">
    <property type="entry name" value="HTH_66"/>
    <property type="match status" value="1"/>
</dbReference>